<dbReference type="PANTHER" id="PTHR46958:SF1">
    <property type="entry name" value="B-CELL RECEPTOR CD22"/>
    <property type="match status" value="1"/>
</dbReference>
<evidence type="ECO:0000256" key="10">
    <source>
        <dbReference type="ARBA" id="ARBA00023136"/>
    </source>
</evidence>
<evidence type="ECO:0000256" key="4">
    <source>
        <dbReference type="ARBA" id="ARBA00022692"/>
    </source>
</evidence>
<feature type="region of interest" description="Disordered" evidence="19">
    <location>
        <begin position="28"/>
        <end position="59"/>
    </location>
</feature>
<dbReference type="Ensembl" id="ENSOCUT00000056976.1">
    <property type="protein sequence ID" value="ENSOCUP00000040726.1"/>
    <property type="gene ID" value="ENSOCUG00000007742.4"/>
</dbReference>
<dbReference type="GO" id="GO:0002638">
    <property type="term" value="P:negative regulation of immunoglobulin production"/>
    <property type="evidence" value="ECO:0007669"/>
    <property type="project" value="Ensembl"/>
</dbReference>
<organism evidence="22 23">
    <name type="scientific">Oryctolagus cuniculus</name>
    <name type="common">Rabbit</name>
    <dbReference type="NCBI Taxonomy" id="9986"/>
    <lineage>
        <taxon>Eukaryota</taxon>
        <taxon>Metazoa</taxon>
        <taxon>Chordata</taxon>
        <taxon>Craniata</taxon>
        <taxon>Vertebrata</taxon>
        <taxon>Euteleostomi</taxon>
        <taxon>Mammalia</taxon>
        <taxon>Eutheria</taxon>
        <taxon>Euarchontoglires</taxon>
        <taxon>Glires</taxon>
        <taxon>Lagomorpha</taxon>
        <taxon>Leporidae</taxon>
        <taxon>Oryctolagus</taxon>
    </lineage>
</organism>
<dbReference type="GO" id="GO:0055037">
    <property type="term" value="C:recycling endosome"/>
    <property type="evidence" value="ECO:0007669"/>
    <property type="project" value="Ensembl"/>
</dbReference>
<keyword evidence="11" id="KW-1015">Disulfide bond</keyword>
<evidence type="ECO:0000256" key="11">
    <source>
        <dbReference type="ARBA" id="ARBA00023157"/>
    </source>
</evidence>
<evidence type="ECO:0000256" key="20">
    <source>
        <dbReference type="SAM" id="Phobius"/>
    </source>
</evidence>
<dbReference type="GO" id="GO:0050849">
    <property type="term" value="P:negative regulation of calcium-mediated signaling"/>
    <property type="evidence" value="ECO:0007669"/>
    <property type="project" value="Ensembl"/>
</dbReference>
<dbReference type="GO" id="GO:0042609">
    <property type="term" value="F:CD4 receptor binding"/>
    <property type="evidence" value="ECO:0007669"/>
    <property type="project" value="Ensembl"/>
</dbReference>
<keyword evidence="8" id="KW-0130">Cell adhesion</keyword>
<evidence type="ECO:0000259" key="21">
    <source>
        <dbReference type="PROSITE" id="PS50835"/>
    </source>
</evidence>
<dbReference type="FunFam" id="2.60.40.10:FF:002011">
    <property type="entry name" value="B-cell receptor CD22"/>
    <property type="match status" value="1"/>
</dbReference>
<dbReference type="Pfam" id="PF13927">
    <property type="entry name" value="Ig_3"/>
    <property type="match status" value="2"/>
</dbReference>
<comment type="subunit">
    <text evidence="18">Predominantly monomer of isoform CD22-beta. Also found as heterodimer of isoform CD22-beta and a shorter isoform. Interacts with PTPN6/SHP-1, LYN, SYK, PIK3R1/PIK3R2 and PLCG1 upon phosphorylation. Interacts with GRB2, INPP5D and SHC1 upon phosphorylation. May form a complex with INPP5D/SHIP, GRB2 and SHC1.</text>
</comment>
<feature type="domain" description="Ig-like" evidence="21">
    <location>
        <begin position="268"/>
        <end position="356"/>
    </location>
</feature>
<dbReference type="GO" id="GO:0033691">
    <property type="term" value="F:sialic acid binding"/>
    <property type="evidence" value="ECO:0007669"/>
    <property type="project" value="Ensembl"/>
</dbReference>
<dbReference type="PANTHER" id="PTHR46958">
    <property type="entry name" value="B-CELL RECEPTOR CD22"/>
    <property type="match status" value="1"/>
</dbReference>
<dbReference type="GeneTree" id="ENSGT01010000222294"/>
<keyword evidence="7" id="KW-0677">Repeat</keyword>
<keyword evidence="4 20" id="KW-0812">Transmembrane</keyword>
<dbReference type="GO" id="GO:0042113">
    <property type="term" value="P:B cell activation"/>
    <property type="evidence" value="ECO:0007669"/>
    <property type="project" value="Ensembl"/>
</dbReference>
<comment type="subcellular location">
    <subcellularLocation>
        <location evidence="1">Cell membrane</location>
        <topology evidence="1">Single-pass type I membrane protein</topology>
    </subcellularLocation>
</comment>
<evidence type="ECO:0000256" key="9">
    <source>
        <dbReference type="ARBA" id="ARBA00022989"/>
    </source>
</evidence>
<dbReference type="GO" id="GO:0030888">
    <property type="term" value="P:regulation of B cell proliferation"/>
    <property type="evidence" value="ECO:0007669"/>
    <property type="project" value="Ensembl"/>
</dbReference>
<comment type="similarity">
    <text evidence="14">Belongs to the immunoglobulin superfamily. SIGLEC (sialic acid binding Ig-like lectin) family.</text>
</comment>
<dbReference type="GO" id="GO:0009897">
    <property type="term" value="C:external side of plasma membrane"/>
    <property type="evidence" value="ECO:0007669"/>
    <property type="project" value="Ensembl"/>
</dbReference>
<evidence type="ECO:0000256" key="1">
    <source>
        <dbReference type="ARBA" id="ARBA00004251"/>
    </source>
</evidence>
<dbReference type="SMART" id="SM00408">
    <property type="entry name" value="IGc2"/>
    <property type="match status" value="4"/>
</dbReference>
<evidence type="ECO:0000256" key="16">
    <source>
        <dbReference type="ARBA" id="ARBA00041781"/>
    </source>
</evidence>
<keyword evidence="6" id="KW-0430">Lectin</keyword>
<dbReference type="InterPro" id="IPR056386">
    <property type="entry name" value="Ig_CD22"/>
</dbReference>
<dbReference type="Proteomes" id="UP000001811">
    <property type="component" value="Unplaced"/>
</dbReference>
<dbReference type="SMART" id="SM00409">
    <property type="entry name" value="IG"/>
    <property type="match status" value="7"/>
</dbReference>
<dbReference type="InterPro" id="IPR013162">
    <property type="entry name" value="CD80_C2-set"/>
</dbReference>
<keyword evidence="9 20" id="KW-1133">Transmembrane helix</keyword>
<evidence type="ECO:0000313" key="22">
    <source>
        <dbReference type="Ensembl" id="ENSOCUP00000040726.1"/>
    </source>
</evidence>
<keyword evidence="12" id="KW-0325">Glycoprotein</keyword>
<dbReference type="Gene3D" id="2.60.40.10">
    <property type="entry name" value="Immunoglobulins"/>
    <property type="match status" value="7"/>
</dbReference>
<feature type="domain" description="Ig-like" evidence="21">
    <location>
        <begin position="363"/>
        <end position="446"/>
    </location>
</feature>
<evidence type="ECO:0000256" key="8">
    <source>
        <dbReference type="ARBA" id="ARBA00022889"/>
    </source>
</evidence>
<dbReference type="SMR" id="A0A5F9D606"/>
<keyword evidence="3" id="KW-0597">Phosphoprotein</keyword>
<dbReference type="Bgee" id="ENSOCUG00000007742">
    <property type="expression patterns" value="Expressed in blood and 6 other cell types or tissues"/>
</dbReference>
<keyword evidence="23" id="KW-1185">Reference proteome</keyword>
<evidence type="ECO:0000256" key="18">
    <source>
        <dbReference type="ARBA" id="ARBA00046458"/>
    </source>
</evidence>
<evidence type="ECO:0000256" key="6">
    <source>
        <dbReference type="ARBA" id="ARBA00022734"/>
    </source>
</evidence>
<evidence type="ECO:0000256" key="17">
    <source>
        <dbReference type="ARBA" id="ARBA00045430"/>
    </source>
</evidence>
<dbReference type="GO" id="GO:0030246">
    <property type="term" value="F:carbohydrate binding"/>
    <property type="evidence" value="ECO:0007669"/>
    <property type="project" value="UniProtKB-KW"/>
</dbReference>
<sequence length="966" mass="107230">MNKIDQGDSILRLHFELWLSQETSVKDLSISHTEPGPCSKKQLEGERHQTQERERETNLTLQKDSTTCSCLVRRERLPDTCVGRPGHLPSSGSGDTGEGDASFLPDGGMRRGLSPQPPFTPEDAARLPKEGRHKETVCVASCNPTDWRFEHPKTLYAWEGACVWIPCSYTIPKFNSELGNFTLYHNPEYDNVTKSYRGTVLYNHTQTEELQVRQGRVHFLGDKRRNCTVSIRPVSVTDSGQLGFRMTSGTDKWMEKMSLNVSEKPLSPHIQPPPELRESHQVTLTCSLNFSCPEDPMELRWSLEGTVTSSTILSTASVLTQSWLTFEPQWTHHGQNLSCQLWNSTARQALSEKTVQLDVKHVPKLEIIEVSPSGASVLEGASVSMVCQVTSSNPEHQGISWLKDGVPLSVAPRLALPKVTKEMSGKYCCQASNELGRGRSEEVTLTVLYAPEPSRVQIRPLPAREGRPVELSCISRANPPPTNYTWFHNERELLGSTEEKLQIPSALLSHAGKYSCVAENSLGPGQAGPGAELDVQYPPKEVTTVIQNPTPIREGDSVTLSCIYNSSNPSVFRYEWKPLGSWKEPSPGVLNIHNVAWNAEPVACAACNTWCSWAPSVNLDVQYAPRGVKISPSVQSEVPAGSRFTLRCDFSGSRPTGVHFSWRKNGSPLQAGQELSFDSITPEDAGNYSCSVNNSVGRRSSEPWTLRVLYAPRRLQVSMVPGDTVMEGSKVALTCESDANPPVSQYAWFDWNNQNLQHWDKTLTLEPTTVEHSGAYRCRGSNRLGMGESPPSTLTVYYSPETIGRRAAVGIGSCLALLVLAIWVVKLRQNWKRIRSQQGLQENFSGQSFFVRNPKVRRAPLSNGPHSLGCYNPVMEHSISYATLRFPEMDTPSTGDAGTAEVQRPPLSSEDTVTYSVVQKRRVADYENVTPDFPEDEGIHYSELVQFGTGVRPQAQEEVEYVTLKQ</sequence>
<evidence type="ECO:0000256" key="2">
    <source>
        <dbReference type="ARBA" id="ARBA00022475"/>
    </source>
</evidence>
<keyword evidence="5" id="KW-0732">Signal</keyword>
<feature type="domain" description="Ig-like" evidence="21">
    <location>
        <begin position="451"/>
        <end position="536"/>
    </location>
</feature>
<gene>
    <name evidence="22" type="primary">CD22</name>
</gene>
<dbReference type="InterPro" id="IPR007110">
    <property type="entry name" value="Ig-like_dom"/>
</dbReference>
<dbReference type="GO" id="GO:0032809">
    <property type="term" value="C:neuronal cell body membrane"/>
    <property type="evidence" value="ECO:0007669"/>
    <property type="project" value="Ensembl"/>
</dbReference>
<dbReference type="GO" id="GO:0007155">
    <property type="term" value="P:cell adhesion"/>
    <property type="evidence" value="ECO:0007669"/>
    <property type="project" value="UniProtKB-KW"/>
</dbReference>
<dbReference type="GO" id="GO:0030100">
    <property type="term" value="P:regulation of endocytosis"/>
    <property type="evidence" value="ECO:0007669"/>
    <property type="project" value="Ensembl"/>
</dbReference>
<reference evidence="22" key="2">
    <citation type="submission" date="2025-08" db="UniProtKB">
        <authorList>
            <consortium name="Ensembl"/>
        </authorList>
    </citation>
    <scope>IDENTIFICATION</scope>
    <source>
        <strain evidence="22">Thorbecke</strain>
    </source>
</reference>
<name>A0A5F9D606_RABIT</name>
<dbReference type="Pfam" id="PF08205">
    <property type="entry name" value="C2-set_2"/>
    <property type="match status" value="1"/>
</dbReference>
<reference evidence="22" key="3">
    <citation type="submission" date="2025-09" db="UniProtKB">
        <authorList>
            <consortium name="Ensembl"/>
        </authorList>
    </citation>
    <scope>IDENTIFICATION</scope>
    <source>
        <strain evidence="22">Thorbecke</strain>
    </source>
</reference>
<dbReference type="InterPro" id="IPR003599">
    <property type="entry name" value="Ig_sub"/>
</dbReference>
<feature type="domain" description="Ig-like" evidence="21">
    <location>
        <begin position="539"/>
        <end position="576"/>
    </location>
</feature>
<dbReference type="GO" id="GO:0019903">
    <property type="term" value="F:protein phosphatase binding"/>
    <property type="evidence" value="ECO:0007669"/>
    <property type="project" value="Ensembl"/>
</dbReference>
<keyword evidence="10 20" id="KW-0472">Membrane</keyword>
<evidence type="ECO:0000256" key="12">
    <source>
        <dbReference type="ARBA" id="ARBA00023180"/>
    </source>
</evidence>
<evidence type="ECO:0000256" key="5">
    <source>
        <dbReference type="ARBA" id="ARBA00022729"/>
    </source>
</evidence>
<dbReference type="PROSITE" id="PS50835">
    <property type="entry name" value="IG_LIKE"/>
    <property type="match status" value="6"/>
</dbReference>
<feature type="transmembrane region" description="Helical" evidence="20">
    <location>
        <begin position="807"/>
        <end position="825"/>
    </location>
</feature>
<dbReference type="Pfam" id="PF13895">
    <property type="entry name" value="Ig_2"/>
    <property type="match status" value="2"/>
</dbReference>
<keyword evidence="2" id="KW-1003">Cell membrane</keyword>
<feature type="region of interest" description="Disordered" evidence="19">
    <location>
        <begin position="81"/>
        <end position="130"/>
    </location>
</feature>
<dbReference type="GO" id="GO:0005769">
    <property type="term" value="C:early endosome"/>
    <property type="evidence" value="ECO:0007669"/>
    <property type="project" value="Ensembl"/>
</dbReference>
<feature type="domain" description="Ig-like" evidence="21">
    <location>
        <begin position="625"/>
        <end position="707"/>
    </location>
</feature>
<evidence type="ECO:0000256" key="14">
    <source>
        <dbReference type="ARBA" id="ARBA00038361"/>
    </source>
</evidence>
<evidence type="ECO:0000313" key="23">
    <source>
        <dbReference type="Proteomes" id="UP000001811"/>
    </source>
</evidence>
<feature type="domain" description="Ig-like" evidence="21">
    <location>
        <begin position="712"/>
        <end position="795"/>
    </location>
</feature>
<dbReference type="InterPro" id="IPR013783">
    <property type="entry name" value="Ig-like_fold"/>
</dbReference>
<evidence type="ECO:0000256" key="15">
    <source>
        <dbReference type="ARBA" id="ARBA00040106"/>
    </source>
</evidence>
<dbReference type="FunCoup" id="A0A5F9D606">
    <property type="interactions" value="36"/>
</dbReference>
<dbReference type="SUPFAM" id="SSF48726">
    <property type="entry name" value="Immunoglobulin"/>
    <property type="match status" value="7"/>
</dbReference>
<feature type="compositionally biased region" description="Basic and acidic residues" evidence="19">
    <location>
        <begin position="41"/>
        <end position="57"/>
    </location>
</feature>
<dbReference type="InterPro" id="IPR036179">
    <property type="entry name" value="Ig-like_dom_sf"/>
</dbReference>
<dbReference type="InParanoid" id="A0A5F9D606"/>
<evidence type="ECO:0000256" key="13">
    <source>
        <dbReference type="ARBA" id="ARBA00023319"/>
    </source>
</evidence>
<dbReference type="GO" id="GO:0070062">
    <property type="term" value="C:extracellular exosome"/>
    <property type="evidence" value="ECO:0007669"/>
    <property type="project" value="TreeGrafter"/>
</dbReference>
<dbReference type="CDD" id="cd00096">
    <property type="entry name" value="Ig"/>
    <property type="match status" value="2"/>
</dbReference>
<comment type="function">
    <text evidence="17">Most highly expressed siglec (sialic acid-binding immunoglobulin-like lectin) on B-cells that plays a role in various aspects of B-cell biology including differentiation, antigen presentation, and trafficking to bone marrow. Binds to alpha 2,6-linked sialic acid residues of surface molecules such as CD22 itself, CD45 and IgM in a cis configuration. Can also bind to ligands on other cells as an adhesion molecule in a trans configuration. Acts as an inhibitory coreceptor on the surface of B-cells and inhibits B-cell receptor induced signaling, characterized by inhibition of the calcium mobilization and cellular activation. Mechanistically, the immunoreceptor tyrosine-based inhibitory motif domain is phosphorylated by the Src kinase LYN, which in turn leads to the recruitment of the protein tyrosine phosphatase 1/PTPN6, leading to the negative regulation of BCR signaling. If this negative signaling from is of sufficient strength, apoptosis of the B-cell can be induced.</text>
</comment>
<accession>A0A5F9D606</accession>
<reference evidence="22 23" key="1">
    <citation type="journal article" date="2011" name="Nature">
        <title>A high-resolution map of human evolutionary constraint using 29 mammals.</title>
        <authorList>
            <person name="Lindblad-Toh K."/>
            <person name="Garber M."/>
            <person name="Zuk O."/>
            <person name="Lin M.F."/>
            <person name="Parker B.J."/>
            <person name="Washietl S."/>
            <person name="Kheradpour P."/>
            <person name="Ernst J."/>
            <person name="Jordan G."/>
            <person name="Mauceli E."/>
            <person name="Ward L.D."/>
            <person name="Lowe C.B."/>
            <person name="Holloway A.K."/>
            <person name="Clamp M."/>
            <person name="Gnerre S."/>
            <person name="Alfoldi J."/>
            <person name="Beal K."/>
            <person name="Chang J."/>
            <person name="Clawson H."/>
            <person name="Cuff J."/>
            <person name="Di Palma F."/>
            <person name="Fitzgerald S."/>
            <person name="Flicek P."/>
            <person name="Guttman M."/>
            <person name="Hubisz M.J."/>
            <person name="Jaffe D.B."/>
            <person name="Jungreis I."/>
            <person name="Kent W.J."/>
            <person name="Kostka D."/>
            <person name="Lara M."/>
            <person name="Martins A.L."/>
            <person name="Massingham T."/>
            <person name="Moltke I."/>
            <person name="Raney B.J."/>
            <person name="Rasmussen M.D."/>
            <person name="Robinson J."/>
            <person name="Stark A."/>
            <person name="Vilella A.J."/>
            <person name="Wen J."/>
            <person name="Xie X."/>
            <person name="Zody M.C."/>
            <person name="Baldwin J."/>
            <person name="Bloom T."/>
            <person name="Chin C.W."/>
            <person name="Heiman D."/>
            <person name="Nicol R."/>
            <person name="Nusbaum C."/>
            <person name="Young S."/>
            <person name="Wilkinson J."/>
            <person name="Worley K.C."/>
            <person name="Kovar C.L."/>
            <person name="Muzny D.M."/>
            <person name="Gibbs R.A."/>
            <person name="Cree A."/>
            <person name="Dihn H.H."/>
            <person name="Fowler G."/>
            <person name="Jhangiani S."/>
            <person name="Joshi V."/>
            <person name="Lee S."/>
            <person name="Lewis L.R."/>
            <person name="Nazareth L.V."/>
            <person name="Okwuonu G."/>
            <person name="Santibanez J."/>
            <person name="Warren W.C."/>
            <person name="Mardis E.R."/>
            <person name="Weinstock G.M."/>
            <person name="Wilson R.K."/>
            <person name="Delehaunty K."/>
            <person name="Dooling D."/>
            <person name="Fronik C."/>
            <person name="Fulton L."/>
            <person name="Fulton B."/>
            <person name="Graves T."/>
            <person name="Minx P."/>
            <person name="Sodergren E."/>
            <person name="Birney E."/>
            <person name="Margulies E.H."/>
            <person name="Herrero J."/>
            <person name="Green E.D."/>
            <person name="Haussler D."/>
            <person name="Siepel A."/>
            <person name="Goldman N."/>
            <person name="Pollard K.S."/>
            <person name="Pedersen J.S."/>
            <person name="Lander E.S."/>
            <person name="Kellis M."/>
        </authorList>
    </citation>
    <scope>NUCLEOTIDE SEQUENCE [LARGE SCALE GENOMIC DNA]</scope>
    <source>
        <strain evidence="23">Thorbecke</strain>
    </source>
</reference>
<evidence type="ECO:0000256" key="3">
    <source>
        <dbReference type="ARBA" id="ARBA00022553"/>
    </source>
</evidence>
<proteinExistence type="inferred from homology"/>
<dbReference type="GO" id="GO:0050859">
    <property type="term" value="P:negative regulation of B cell receptor signaling pathway"/>
    <property type="evidence" value="ECO:0007669"/>
    <property type="project" value="Ensembl"/>
</dbReference>
<dbReference type="STRING" id="9986.ENSOCUP00000040726"/>
<evidence type="ECO:0000256" key="19">
    <source>
        <dbReference type="SAM" id="MobiDB-lite"/>
    </source>
</evidence>
<keyword evidence="13" id="KW-0393">Immunoglobulin domain</keyword>
<dbReference type="InterPro" id="IPR003598">
    <property type="entry name" value="Ig_sub2"/>
</dbReference>
<evidence type="ECO:0000256" key="7">
    <source>
        <dbReference type="ARBA" id="ARBA00022737"/>
    </source>
</evidence>
<dbReference type="Pfam" id="PF24518">
    <property type="entry name" value="Ig_CD22"/>
    <property type="match status" value="1"/>
</dbReference>
<protein>
    <recommendedName>
        <fullName evidence="15">B-cell receptor CD22</fullName>
    </recommendedName>
    <alternativeName>
        <fullName evidence="16">Sialic acid-binding Ig-like lectin 2</fullName>
    </alternativeName>
</protein>
<dbReference type="AlphaFoldDB" id="A0A5F9D606"/>